<evidence type="ECO:0000313" key="3">
    <source>
        <dbReference type="Proteomes" id="UP000057181"/>
    </source>
</evidence>
<dbReference type="SUPFAM" id="SSF53474">
    <property type="entry name" value="alpha/beta-Hydrolases"/>
    <property type="match status" value="1"/>
</dbReference>
<sequence length="297" mass="32043">MPTSAPPTARARELVLDGRRVRYWCHGPDDDALPPLLLVHGFRGDHHGLELLARRLGPHRRVVVPDLPGFGRSEPLPRRPHDVPAYTAFLHRFLAALPGGRPAAAVLGHSFGSVLAAHLAAEHPADLERLVLVNPICEPALEGPRAVLSRLTAAYYRLGRALPEPVGRALLSGRAVTDAMSALMTVSPDPAVRRWVREQHRTHFSSFADRDVVLEAYTASTTGTVAQVAERLAVPVLLVAGAEDELGSVAAQRRMAARIPRARLTVLADVGHLIHYEAPEVTAALVRDFLGPAGGRP</sequence>
<accession>A0A0U2P0A4</accession>
<dbReference type="AlphaFoldDB" id="A0A0U2P0A4"/>
<protein>
    <recommendedName>
        <fullName evidence="1">AB hydrolase-1 domain-containing protein</fullName>
    </recommendedName>
</protein>
<dbReference type="PANTHER" id="PTHR43798">
    <property type="entry name" value="MONOACYLGLYCEROL LIPASE"/>
    <property type="match status" value="1"/>
</dbReference>
<dbReference type="InterPro" id="IPR050266">
    <property type="entry name" value="AB_hydrolase_sf"/>
</dbReference>
<dbReference type="KEGG" id="kfv:AS188_11090"/>
<dbReference type="RefSeq" id="WP_058858906.1">
    <property type="nucleotide sequence ID" value="NZ_CP013254.1"/>
</dbReference>
<feature type="domain" description="AB hydrolase-1" evidence="1">
    <location>
        <begin position="34"/>
        <end position="279"/>
    </location>
</feature>
<reference evidence="2 3" key="1">
    <citation type="submission" date="2015-11" db="EMBL/GenBank/DDBJ databases">
        <title>Complete Genome Sequence of Kocuria flava strain HO-9041.</title>
        <authorList>
            <person name="Zhou M."/>
            <person name="Dai J."/>
        </authorList>
    </citation>
    <scope>NUCLEOTIDE SEQUENCE [LARGE SCALE GENOMIC DNA]</scope>
    <source>
        <strain evidence="2 3">HO-9041</strain>
    </source>
</reference>
<dbReference type="InterPro" id="IPR029058">
    <property type="entry name" value="AB_hydrolase_fold"/>
</dbReference>
<dbReference type="STRING" id="446860.AS188_11090"/>
<dbReference type="PRINTS" id="PR00412">
    <property type="entry name" value="EPOXHYDRLASE"/>
</dbReference>
<gene>
    <name evidence="2" type="ORF">AS188_11090</name>
</gene>
<organism evidence="2 3">
    <name type="scientific">Kocuria flava</name>
    <dbReference type="NCBI Taxonomy" id="446860"/>
    <lineage>
        <taxon>Bacteria</taxon>
        <taxon>Bacillati</taxon>
        <taxon>Actinomycetota</taxon>
        <taxon>Actinomycetes</taxon>
        <taxon>Micrococcales</taxon>
        <taxon>Micrococcaceae</taxon>
        <taxon>Kocuria</taxon>
    </lineage>
</organism>
<dbReference type="InterPro" id="IPR000639">
    <property type="entry name" value="Epox_hydrolase-like"/>
</dbReference>
<evidence type="ECO:0000313" key="2">
    <source>
        <dbReference type="EMBL" id="ALU40205.1"/>
    </source>
</evidence>
<dbReference type="GO" id="GO:0003824">
    <property type="term" value="F:catalytic activity"/>
    <property type="evidence" value="ECO:0007669"/>
    <property type="project" value="InterPro"/>
</dbReference>
<name>A0A0U2P0A4_9MICC</name>
<dbReference type="EMBL" id="CP013254">
    <property type="protein sequence ID" value="ALU40205.1"/>
    <property type="molecule type" value="Genomic_DNA"/>
</dbReference>
<dbReference type="PRINTS" id="PR00111">
    <property type="entry name" value="ABHYDROLASE"/>
</dbReference>
<evidence type="ECO:0000259" key="1">
    <source>
        <dbReference type="Pfam" id="PF00561"/>
    </source>
</evidence>
<dbReference type="Gene3D" id="3.40.50.1820">
    <property type="entry name" value="alpha/beta hydrolase"/>
    <property type="match status" value="1"/>
</dbReference>
<dbReference type="Pfam" id="PF00561">
    <property type="entry name" value="Abhydrolase_1"/>
    <property type="match status" value="1"/>
</dbReference>
<dbReference type="Proteomes" id="UP000057181">
    <property type="component" value="Chromosome"/>
</dbReference>
<proteinExistence type="predicted"/>
<dbReference type="InterPro" id="IPR000073">
    <property type="entry name" value="AB_hydrolase_1"/>
</dbReference>